<organism evidence="1">
    <name type="scientific">Hokovirus HKV1</name>
    <dbReference type="NCBI Taxonomy" id="1977638"/>
    <lineage>
        <taxon>Viruses</taxon>
        <taxon>Varidnaviria</taxon>
        <taxon>Bamfordvirae</taxon>
        <taxon>Nucleocytoviricota</taxon>
        <taxon>Megaviricetes</taxon>
        <taxon>Imitervirales</taxon>
        <taxon>Mimiviridae</taxon>
        <taxon>Klosneuvirinae</taxon>
        <taxon>Hokovirus</taxon>
    </lineage>
</organism>
<evidence type="ECO:0000313" key="1">
    <source>
        <dbReference type="EMBL" id="ARF11086.1"/>
    </source>
</evidence>
<protein>
    <submittedName>
        <fullName evidence="1">Uncharacterized protein</fullName>
    </submittedName>
</protein>
<reference evidence="1" key="1">
    <citation type="journal article" date="2017" name="Science">
        <title>Giant viruses with an expanded complement of translation system components.</title>
        <authorList>
            <person name="Schulz F."/>
            <person name="Yutin N."/>
            <person name="Ivanova N.N."/>
            <person name="Ortega D.R."/>
            <person name="Lee T.K."/>
            <person name="Vierheilig J."/>
            <person name="Daims H."/>
            <person name="Horn M."/>
            <person name="Wagner M."/>
            <person name="Jensen G.J."/>
            <person name="Kyrpides N.C."/>
            <person name="Koonin E.V."/>
            <person name="Woyke T."/>
        </authorList>
    </citation>
    <scope>NUCLEOTIDE SEQUENCE</scope>
    <source>
        <strain evidence="1">HKV1</strain>
    </source>
</reference>
<dbReference type="EMBL" id="KY684106">
    <property type="protein sequence ID" value="ARF11086.1"/>
    <property type="molecule type" value="Genomic_DNA"/>
</dbReference>
<sequence>MRCINCNKQSGNFSDLPNQNDLKLCINCYFDCMIPYKSIQKKLAVPEALLLKLNIMKLEWHNRYYKYYWPDIEKYFGDVSDYTKIIAKCSEIKKILKDLIKKTTSDLILNDKYLKSLNIYDKIFLYAKSADSYSSANEIYIKYISPDLLHKRIYIQKKKIIDTLLESLFGKDHIFLLESEYYLELLTLSDIEKKQNNNLNFMATINKIESEYDILCNIIENRLMQQEIYKLIINTISYENNMHLIYKKYQNSFKKSNNKEKNDYDINIIKRDLMIMNRIICVYNLIIKISSNEYFITKLKKGNQNIILYNILFNTFCDPGILYYINSGQTEHLNTEQINLELEYPNTDKLTSIEKKIINTLYTLNKKIYREPFNVLYLDHNNIKKYGFLIYGNNELFRLLTSRSNKSYLCYYENDLQKSFNKKYYYLLCE</sequence>
<name>A0A1V0SH74_9VIRU</name>
<gene>
    <name evidence="1" type="ORF">Hokovirus_4_60</name>
</gene>
<accession>A0A1V0SH74</accession>
<proteinExistence type="predicted"/>